<reference evidence="2" key="1">
    <citation type="submission" date="2018-12" db="EMBL/GenBank/DDBJ databases">
        <title>A new species of lactobacillus.</title>
        <authorList>
            <person name="Jian Y."/>
            <person name="Xin L."/>
            <person name="Hong Z.J."/>
            <person name="Ming L.Z."/>
            <person name="Hong X.Z."/>
        </authorList>
    </citation>
    <scope>NUCLEOTIDE SEQUENCE [LARGE SCALE GENOMIC DNA]</scope>
    <source>
        <strain evidence="2">HSLZ-75</strain>
    </source>
</reference>
<dbReference type="AlphaFoldDB" id="A0A4P6ZK73"/>
<evidence type="ECO:0000313" key="1">
    <source>
        <dbReference type="EMBL" id="QBP18064.1"/>
    </source>
</evidence>
<organism evidence="1 2">
    <name type="scientific">Acetilactobacillus jinshanensis</name>
    <dbReference type="NCBI Taxonomy" id="1720083"/>
    <lineage>
        <taxon>Bacteria</taxon>
        <taxon>Bacillati</taxon>
        <taxon>Bacillota</taxon>
        <taxon>Bacilli</taxon>
        <taxon>Lactobacillales</taxon>
        <taxon>Lactobacillaceae</taxon>
        <taxon>Acetilactobacillus</taxon>
    </lineage>
</organism>
<accession>A0A4P6ZK73</accession>
<dbReference type="EMBL" id="CP034726">
    <property type="protein sequence ID" value="QBP18064.1"/>
    <property type="molecule type" value="Genomic_DNA"/>
</dbReference>
<evidence type="ECO:0000313" key="2">
    <source>
        <dbReference type="Proteomes" id="UP000294321"/>
    </source>
</evidence>
<gene>
    <name evidence="1" type="ORF">ELX58_02645</name>
</gene>
<keyword evidence="2" id="KW-1185">Reference proteome</keyword>
<dbReference type="Proteomes" id="UP000294321">
    <property type="component" value="Chromosome"/>
</dbReference>
<sequence>MELISQGQAQVNLQHVLNDRRLSWRAKGIYAYLIQLGNHTHIDLIELSTHSKDGLSKFKTGLKELSDDHYLVINNKLLIINELGKSHHELTNPKVGQIIKAHDDQITHKTLQNQWLIIWHREDAQVTRALVKLASYLNTAMVMYGIQYSKQHCHSYRESLPYLNRLVMKWKRHHLTSIDKAQRWMNQQKLNSKPWNSEIQSRIFGSRQRTTINNTPLRKGIPNVFKKHKHDK</sequence>
<proteinExistence type="predicted"/>
<dbReference type="OrthoDB" id="1258529at2"/>
<name>A0A4P6ZK73_9LACO</name>
<dbReference type="RefSeq" id="WP_133441621.1">
    <property type="nucleotide sequence ID" value="NZ_CP034726.1"/>
</dbReference>
<protein>
    <submittedName>
        <fullName evidence="1">Uncharacterized protein</fullName>
    </submittedName>
</protein>
<dbReference type="KEGG" id="lji:ELX58_02645"/>